<dbReference type="Proteomes" id="UP001431783">
    <property type="component" value="Unassembled WGS sequence"/>
</dbReference>
<name>A0AAW1TN04_9CUCU</name>
<organism evidence="1 2">
    <name type="scientific">Henosepilachna vigintioctopunctata</name>
    <dbReference type="NCBI Taxonomy" id="420089"/>
    <lineage>
        <taxon>Eukaryota</taxon>
        <taxon>Metazoa</taxon>
        <taxon>Ecdysozoa</taxon>
        <taxon>Arthropoda</taxon>
        <taxon>Hexapoda</taxon>
        <taxon>Insecta</taxon>
        <taxon>Pterygota</taxon>
        <taxon>Neoptera</taxon>
        <taxon>Endopterygota</taxon>
        <taxon>Coleoptera</taxon>
        <taxon>Polyphaga</taxon>
        <taxon>Cucujiformia</taxon>
        <taxon>Coccinelloidea</taxon>
        <taxon>Coccinellidae</taxon>
        <taxon>Epilachninae</taxon>
        <taxon>Epilachnini</taxon>
        <taxon>Henosepilachna</taxon>
    </lineage>
</organism>
<dbReference type="AlphaFoldDB" id="A0AAW1TN04"/>
<accession>A0AAW1TN04</accession>
<keyword evidence="2" id="KW-1185">Reference proteome</keyword>
<proteinExistence type="predicted"/>
<comment type="caution">
    <text evidence="1">The sequence shown here is derived from an EMBL/GenBank/DDBJ whole genome shotgun (WGS) entry which is preliminary data.</text>
</comment>
<evidence type="ECO:0000313" key="2">
    <source>
        <dbReference type="Proteomes" id="UP001431783"/>
    </source>
</evidence>
<gene>
    <name evidence="1" type="ORF">WA026_014157</name>
</gene>
<dbReference type="EMBL" id="JARQZJ010000007">
    <property type="protein sequence ID" value="KAK9871705.1"/>
    <property type="molecule type" value="Genomic_DNA"/>
</dbReference>
<sequence length="111" mass="12563">MKIENLQRRKSDDSDVIDIHDSDIDNSVEIVEGNISVVELSDEETLKCQDATQEEGEILEMFKVIDEIGVTTKHEFEVVDEIGPTPIPDLKGMQSDDPIMNISFKNEEIKN</sequence>
<protein>
    <submittedName>
        <fullName evidence="1">Uncharacterized protein</fullName>
    </submittedName>
</protein>
<evidence type="ECO:0000313" key="1">
    <source>
        <dbReference type="EMBL" id="KAK9871705.1"/>
    </source>
</evidence>
<reference evidence="1 2" key="1">
    <citation type="submission" date="2023-03" db="EMBL/GenBank/DDBJ databases">
        <title>Genome insight into feeding habits of ladybird beetles.</title>
        <authorList>
            <person name="Li H.-S."/>
            <person name="Huang Y.-H."/>
            <person name="Pang H."/>
        </authorList>
    </citation>
    <scope>NUCLEOTIDE SEQUENCE [LARGE SCALE GENOMIC DNA]</scope>
    <source>
        <strain evidence="1">SYSU_2023b</strain>
        <tissue evidence="1">Whole body</tissue>
    </source>
</reference>